<comment type="caution">
    <text evidence="9">The sequence shown here is derived from an EMBL/GenBank/DDBJ whole genome shotgun (WGS) entry which is preliminary data.</text>
</comment>
<comment type="function">
    <text evidence="8">This protein is part of the stalk that links CF(0) to CF(1). It either transmits conformational changes from CF(0) to CF(1) or is implicated in proton conduction.</text>
</comment>
<proteinExistence type="inferred from homology"/>
<dbReference type="HAMAP" id="MF_01416">
    <property type="entry name" value="ATP_synth_delta_bact"/>
    <property type="match status" value="1"/>
</dbReference>
<keyword evidence="2 8" id="KW-0813">Transport</keyword>
<evidence type="ECO:0000256" key="4">
    <source>
        <dbReference type="ARBA" id="ARBA00023065"/>
    </source>
</evidence>
<dbReference type="RefSeq" id="WP_019617733.1">
    <property type="nucleotide sequence ID" value="NZ_JBHUNE010000006.1"/>
</dbReference>
<dbReference type="InterPro" id="IPR020781">
    <property type="entry name" value="ATPase_OSCP/d_CS"/>
</dbReference>
<keyword evidence="3 8" id="KW-0375">Hydrogen ion transport</keyword>
<comment type="similarity">
    <text evidence="8">Belongs to the ATPase delta chain family.</text>
</comment>
<keyword evidence="6 8" id="KW-0139">CF(1)</keyword>
<keyword evidence="5 8" id="KW-0472">Membrane</keyword>
<dbReference type="EMBL" id="JBHUNE010000006">
    <property type="protein sequence ID" value="MFD2758524.1"/>
    <property type="molecule type" value="Genomic_DNA"/>
</dbReference>
<evidence type="ECO:0000256" key="5">
    <source>
        <dbReference type="ARBA" id="ARBA00023136"/>
    </source>
</evidence>
<dbReference type="PROSITE" id="PS00389">
    <property type="entry name" value="ATPASE_DELTA"/>
    <property type="match status" value="1"/>
</dbReference>
<name>A0ABW5V1H6_9MICO</name>
<evidence type="ECO:0000256" key="6">
    <source>
        <dbReference type="ARBA" id="ARBA00023196"/>
    </source>
</evidence>
<sequence length="263" mass="28233">MRTATKHALEAVNREVDRLTAADADSARRLFDVALAISSNKQLAGALVDRSADATAKAALARRVFGERIGIGATNVLEVAVSQKWESDAQLVVAIQDAGIRAVAQVSGAHERIGAELDAFLEAISSNGELELALGSRLARGEGKVALIERLFAHSLSAETMDVLRSLVTLPSRKRIRRLTTNARESVADQAGRRVATVTVARALPEAQLERLRLALAKRFGRDVAVNQVIDQSVVGGMRVEFGDEVIDDTAAARLKNLRLQLA</sequence>
<evidence type="ECO:0000256" key="8">
    <source>
        <dbReference type="HAMAP-Rule" id="MF_01416"/>
    </source>
</evidence>
<evidence type="ECO:0000313" key="9">
    <source>
        <dbReference type="EMBL" id="MFD2758524.1"/>
    </source>
</evidence>
<organism evidence="9 10">
    <name type="scientific">Gulosibacter faecalis</name>
    <dbReference type="NCBI Taxonomy" id="272240"/>
    <lineage>
        <taxon>Bacteria</taxon>
        <taxon>Bacillati</taxon>
        <taxon>Actinomycetota</taxon>
        <taxon>Actinomycetes</taxon>
        <taxon>Micrococcales</taxon>
        <taxon>Microbacteriaceae</taxon>
        <taxon>Gulosibacter</taxon>
    </lineage>
</organism>
<evidence type="ECO:0000256" key="3">
    <source>
        <dbReference type="ARBA" id="ARBA00022781"/>
    </source>
</evidence>
<keyword evidence="8" id="KW-1003">Cell membrane</keyword>
<evidence type="ECO:0000256" key="7">
    <source>
        <dbReference type="ARBA" id="ARBA00023310"/>
    </source>
</evidence>
<reference evidence="10" key="1">
    <citation type="journal article" date="2019" name="Int. J. Syst. Evol. Microbiol.">
        <title>The Global Catalogue of Microorganisms (GCM) 10K type strain sequencing project: providing services to taxonomists for standard genome sequencing and annotation.</title>
        <authorList>
            <consortium name="The Broad Institute Genomics Platform"/>
            <consortium name="The Broad Institute Genome Sequencing Center for Infectious Disease"/>
            <person name="Wu L."/>
            <person name="Ma J."/>
        </authorList>
    </citation>
    <scope>NUCLEOTIDE SEQUENCE [LARGE SCALE GENOMIC DNA]</scope>
    <source>
        <strain evidence="10">TISTR 1514</strain>
    </source>
</reference>
<keyword evidence="7 8" id="KW-0066">ATP synthesis</keyword>
<dbReference type="PRINTS" id="PR00125">
    <property type="entry name" value="ATPASEDELTA"/>
</dbReference>
<dbReference type="Pfam" id="PF00213">
    <property type="entry name" value="OSCP"/>
    <property type="match status" value="1"/>
</dbReference>
<evidence type="ECO:0000256" key="1">
    <source>
        <dbReference type="ARBA" id="ARBA00004370"/>
    </source>
</evidence>
<gene>
    <name evidence="8" type="primary">atpH</name>
    <name evidence="9" type="ORF">ACFSW7_09050</name>
</gene>
<accession>A0ABW5V1H6</accession>
<comment type="function">
    <text evidence="8">F(1)F(0) ATP synthase produces ATP from ADP in the presence of a proton or sodium gradient. F-type ATPases consist of two structural domains, F(1) containing the extramembraneous catalytic core and F(0) containing the membrane proton channel, linked together by a central stalk and a peripheral stalk. During catalysis, ATP synthesis in the catalytic domain of F(1) is coupled via a rotary mechanism of the central stalk subunits to proton translocation.</text>
</comment>
<comment type="subcellular location">
    <subcellularLocation>
        <location evidence="8">Cell membrane</location>
        <topology evidence="8">Peripheral membrane protein</topology>
    </subcellularLocation>
    <subcellularLocation>
        <location evidence="1">Membrane</location>
    </subcellularLocation>
</comment>
<evidence type="ECO:0000313" key="10">
    <source>
        <dbReference type="Proteomes" id="UP001597492"/>
    </source>
</evidence>
<dbReference type="InterPro" id="IPR000711">
    <property type="entry name" value="ATPase_OSCP/dsu"/>
</dbReference>
<dbReference type="PANTHER" id="PTHR11910">
    <property type="entry name" value="ATP SYNTHASE DELTA CHAIN"/>
    <property type="match status" value="1"/>
</dbReference>
<evidence type="ECO:0000256" key="2">
    <source>
        <dbReference type="ARBA" id="ARBA00022448"/>
    </source>
</evidence>
<keyword evidence="4 8" id="KW-0406">Ion transport</keyword>
<protein>
    <recommendedName>
        <fullName evidence="8">ATP synthase subunit delta</fullName>
    </recommendedName>
    <alternativeName>
        <fullName evidence="8">ATP synthase F(1) sector subunit delta</fullName>
    </alternativeName>
    <alternativeName>
        <fullName evidence="8">F-type ATPase subunit delta</fullName>
        <shortName evidence="8">F-ATPase subunit delta</shortName>
    </alternativeName>
</protein>
<keyword evidence="10" id="KW-1185">Reference proteome</keyword>
<dbReference type="Proteomes" id="UP001597492">
    <property type="component" value="Unassembled WGS sequence"/>
</dbReference>